<evidence type="ECO:0000313" key="1">
    <source>
        <dbReference type="EMBL" id="MBG9377748.1"/>
    </source>
</evidence>
<dbReference type="EMBL" id="JADWYR010000002">
    <property type="protein sequence ID" value="MBG9377748.1"/>
    <property type="molecule type" value="Genomic_DNA"/>
</dbReference>
<proteinExistence type="predicted"/>
<protein>
    <submittedName>
        <fullName evidence="1">DUF4249 domain-containing protein</fullName>
    </submittedName>
</protein>
<organism evidence="1 2">
    <name type="scientific">Panacibacter microcysteis</name>
    <dbReference type="NCBI Taxonomy" id="2793269"/>
    <lineage>
        <taxon>Bacteria</taxon>
        <taxon>Pseudomonadati</taxon>
        <taxon>Bacteroidota</taxon>
        <taxon>Chitinophagia</taxon>
        <taxon>Chitinophagales</taxon>
        <taxon>Chitinophagaceae</taxon>
        <taxon>Panacibacter</taxon>
    </lineage>
</organism>
<comment type="caution">
    <text evidence="1">The sequence shown here is derived from an EMBL/GenBank/DDBJ whole genome shotgun (WGS) entry which is preliminary data.</text>
</comment>
<dbReference type="Proteomes" id="UP000628448">
    <property type="component" value="Unassembled WGS sequence"/>
</dbReference>
<gene>
    <name evidence="1" type="ORF">I5907_16015</name>
</gene>
<keyword evidence="2" id="KW-1185">Reference proteome</keyword>
<accession>A0A931E642</accession>
<reference evidence="1" key="1">
    <citation type="submission" date="2020-11" db="EMBL/GenBank/DDBJ databases">
        <title>Bacterial whole genome sequence for Panacibacter sp. DH6.</title>
        <authorList>
            <person name="Le V."/>
            <person name="Ko S."/>
            <person name="Ahn C.-Y."/>
            <person name="Oh H.-M."/>
        </authorList>
    </citation>
    <scope>NUCLEOTIDE SEQUENCE</scope>
    <source>
        <strain evidence="1">DH6</strain>
    </source>
</reference>
<dbReference type="Pfam" id="PF14054">
    <property type="entry name" value="DUF4249"/>
    <property type="match status" value="1"/>
</dbReference>
<dbReference type="RefSeq" id="WP_196991817.1">
    <property type="nucleotide sequence ID" value="NZ_JADWYR010000002.1"/>
</dbReference>
<dbReference type="PROSITE" id="PS51257">
    <property type="entry name" value="PROKAR_LIPOPROTEIN"/>
    <property type="match status" value="1"/>
</dbReference>
<name>A0A931E642_9BACT</name>
<dbReference type="AlphaFoldDB" id="A0A931E642"/>
<evidence type="ECO:0000313" key="2">
    <source>
        <dbReference type="Proteomes" id="UP000628448"/>
    </source>
</evidence>
<dbReference type="InterPro" id="IPR025345">
    <property type="entry name" value="DUF4249"/>
</dbReference>
<sequence>MRPARLILFVLFAGILFCACKEVYEPNLQSPQTGYLVVDGFINSASGGTSTITLTRTTKLVDTVSVLYEHGASVVIEGENGESYYLTPGINGTYTSDPLTLNTAVNYRVHINTADGKEYTSAYTPVKATPVIDSISWEQTGEGVTTHINTHDATGNVKYYRWTYAETWQIRSAYYSTLKYTVDPLTSLNVGVEYRNAGLPDLTIWDCWQSYTAKNIMLGTTEKLSSDIIYLPLTHIEPESIKLSVLYSVELKQYALSKGAYNFYEQLRKNTEQLGSIFDAQPSELIGNIQCITDPGEIVIGYVDVTTESTKRIFISNRDVDKWGYSQGCSNIKIDNNADSIAKYGNGLIPTVPNQLGPFNSIIDFYAADPYCVDCTLRGTNQRPSFWP</sequence>